<evidence type="ECO:0000313" key="1">
    <source>
        <dbReference type="EMBL" id="KAB3532520.1"/>
    </source>
</evidence>
<evidence type="ECO:0000313" key="2">
    <source>
        <dbReference type="Proteomes" id="UP000465601"/>
    </source>
</evidence>
<accession>A0A833HR45</accession>
<reference evidence="1 2" key="1">
    <citation type="submission" date="2019-10" db="EMBL/GenBank/DDBJ databases">
        <title>Alkaliphilus serpentinus sp. nov. and Alkaliphilus pronyensis sp. nov., two novel anaerobic alkaliphilic species isolated from the serpentinized-hosted hydrothermal field of the Prony Bay (New Caledonia).</title>
        <authorList>
            <person name="Postec A."/>
        </authorList>
    </citation>
    <scope>NUCLEOTIDE SEQUENCE [LARGE SCALE GENOMIC DNA]</scope>
    <source>
        <strain evidence="1 2">LacT</strain>
    </source>
</reference>
<proteinExistence type="predicted"/>
<dbReference type="RefSeq" id="WP_151864770.1">
    <property type="nucleotide sequence ID" value="NZ_WBZB01000008.1"/>
</dbReference>
<keyword evidence="2" id="KW-1185">Reference proteome</keyword>
<organism evidence="1 2">
    <name type="scientific">Alkaliphilus serpentinus</name>
    <dbReference type="NCBI Taxonomy" id="1482731"/>
    <lineage>
        <taxon>Bacteria</taxon>
        <taxon>Bacillati</taxon>
        <taxon>Bacillota</taxon>
        <taxon>Clostridia</taxon>
        <taxon>Peptostreptococcales</taxon>
        <taxon>Natronincolaceae</taxon>
        <taxon>Alkaliphilus</taxon>
    </lineage>
</organism>
<protein>
    <submittedName>
        <fullName evidence="1">Uncharacterized protein</fullName>
    </submittedName>
</protein>
<dbReference type="EMBL" id="WBZB01000008">
    <property type="protein sequence ID" value="KAB3532520.1"/>
    <property type="molecule type" value="Genomic_DNA"/>
</dbReference>
<dbReference type="OrthoDB" id="1753480at2"/>
<gene>
    <name evidence="1" type="ORF">F8153_02465</name>
</gene>
<dbReference type="AlphaFoldDB" id="A0A833HR45"/>
<name>A0A833HR45_9FIRM</name>
<comment type="caution">
    <text evidence="1">The sequence shown here is derived from an EMBL/GenBank/DDBJ whole genome shotgun (WGS) entry which is preliminary data.</text>
</comment>
<dbReference type="Proteomes" id="UP000465601">
    <property type="component" value="Unassembled WGS sequence"/>
</dbReference>
<sequence>MPWKKGVIKLADGTTYPAELLIERGREVWNMKIHSETGVFDELEFDNLSQLLDKPPNDIYPFTYQVEK</sequence>